<dbReference type="AlphaFoldDB" id="A0A2A6BSX6"/>
<evidence type="ECO:0000313" key="1">
    <source>
        <dbReference type="EnsemblMetazoa" id="PPA44546.1"/>
    </source>
</evidence>
<evidence type="ECO:0000313" key="2">
    <source>
        <dbReference type="Proteomes" id="UP000005239"/>
    </source>
</evidence>
<accession>A0A2A6BSX6</accession>
<name>A0A2A6BSX6_PRIPA</name>
<sequence>MPVKPSTADAPEKNMSTSDMVACAIEEARWSKRWRPKNLNRTCAEQLLDLLHLASTGAVSISSFQVDGLDTDGSDMETCVCSICICCRQLSNDATKSRAFTAIDKQRKIREQMETP</sequence>
<reference evidence="1" key="2">
    <citation type="submission" date="2022-06" db="UniProtKB">
        <authorList>
            <consortium name="EnsemblMetazoa"/>
        </authorList>
    </citation>
    <scope>IDENTIFICATION</scope>
    <source>
        <strain evidence="1">PS312</strain>
    </source>
</reference>
<proteinExistence type="predicted"/>
<gene>
    <name evidence="1" type="primary">WBGene00282915</name>
</gene>
<protein>
    <submittedName>
        <fullName evidence="1">Uncharacterized protein</fullName>
    </submittedName>
</protein>
<accession>A0A8R1Z9I4</accession>
<dbReference type="EnsemblMetazoa" id="PPA44546.1">
    <property type="protein sequence ID" value="PPA44546.1"/>
    <property type="gene ID" value="WBGene00282915"/>
</dbReference>
<keyword evidence="2" id="KW-1185">Reference proteome</keyword>
<reference evidence="2" key="1">
    <citation type="journal article" date="2008" name="Nat. Genet.">
        <title>The Pristionchus pacificus genome provides a unique perspective on nematode lifestyle and parasitism.</title>
        <authorList>
            <person name="Dieterich C."/>
            <person name="Clifton S.W."/>
            <person name="Schuster L.N."/>
            <person name="Chinwalla A."/>
            <person name="Delehaunty K."/>
            <person name="Dinkelacker I."/>
            <person name="Fulton L."/>
            <person name="Fulton R."/>
            <person name="Godfrey J."/>
            <person name="Minx P."/>
            <person name="Mitreva M."/>
            <person name="Roeseler W."/>
            <person name="Tian H."/>
            <person name="Witte H."/>
            <person name="Yang S.P."/>
            <person name="Wilson R.K."/>
            <person name="Sommer R.J."/>
        </authorList>
    </citation>
    <scope>NUCLEOTIDE SEQUENCE [LARGE SCALE GENOMIC DNA]</scope>
    <source>
        <strain evidence="2">PS312</strain>
    </source>
</reference>
<organism evidence="1 2">
    <name type="scientific">Pristionchus pacificus</name>
    <name type="common">Parasitic nematode worm</name>
    <dbReference type="NCBI Taxonomy" id="54126"/>
    <lineage>
        <taxon>Eukaryota</taxon>
        <taxon>Metazoa</taxon>
        <taxon>Ecdysozoa</taxon>
        <taxon>Nematoda</taxon>
        <taxon>Chromadorea</taxon>
        <taxon>Rhabditida</taxon>
        <taxon>Rhabditina</taxon>
        <taxon>Diplogasteromorpha</taxon>
        <taxon>Diplogasteroidea</taxon>
        <taxon>Neodiplogasteridae</taxon>
        <taxon>Pristionchus</taxon>
    </lineage>
</organism>
<dbReference type="Proteomes" id="UP000005239">
    <property type="component" value="Unassembled WGS sequence"/>
</dbReference>